<evidence type="ECO:0000256" key="5">
    <source>
        <dbReference type="ARBA" id="ARBA00022944"/>
    </source>
</evidence>
<gene>
    <name evidence="7" type="ORF">NC661_05240</name>
</gene>
<sequence length="392" mass="45907">MVRELVISSYLFIFRIFFNLFKLFPQKEKTTFVASFGDNIDYVIHELKQLNDDEIVILKKTSCRVDFSTDESQKVLDFETTNLIHFVQSIYHIATSKVVFIDNYFGFLSVTDFKPNVVCVQLWHAAGAIKQFGLLDPSIVNRSERARQRFIDVYSRFTYVVVGSEKMSSIFRSSFGVQNENILRTGIPRTDFFFNKKLVNDIKHSLHESYPIINDKKVIMYAPTYRDSQLNSANIALEIETMYQELGDDYVLFLRLHPAIKGKFDNKYPEFVYDLSDYEDINHLLLVTDLLITDYSSIPFEYSLLGKPMIFFTYDLESYTNERGFWEDFESNLPGPIARTTEEVIQQIQSNQFDMDKVKAYANEWNRYSRGNSSQNIVKAVYAEEERYEAMQ</sequence>
<evidence type="ECO:0000256" key="6">
    <source>
        <dbReference type="ARBA" id="ARBA00023136"/>
    </source>
</evidence>
<evidence type="ECO:0000256" key="3">
    <source>
        <dbReference type="ARBA" id="ARBA00022475"/>
    </source>
</evidence>
<keyword evidence="6" id="KW-0472">Membrane</keyword>
<name>A0A9X4AIU9_9BACI</name>
<comment type="subcellular location">
    <subcellularLocation>
        <location evidence="1">Cell membrane</location>
        <topology evidence="1">Peripheral membrane protein</topology>
    </subcellularLocation>
</comment>
<dbReference type="PANTHER" id="PTHR37316">
    <property type="entry name" value="TEICHOIC ACID GLYCEROL-PHOSPHATE PRIMASE"/>
    <property type="match status" value="1"/>
</dbReference>
<evidence type="ECO:0000313" key="8">
    <source>
        <dbReference type="Proteomes" id="UP001145072"/>
    </source>
</evidence>
<accession>A0A9X4AIU9</accession>
<dbReference type="GO" id="GO:0005886">
    <property type="term" value="C:plasma membrane"/>
    <property type="evidence" value="ECO:0007669"/>
    <property type="project" value="UniProtKB-SubCell"/>
</dbReference>
<dbReference type="RefSeq" id="WP_259867502.1">
    <property type="nucleotide sequence ID" value="NZ_JAOALK010000017.1"/>
</dbReference>
<dbReference type="GO" id="GO:0047355">
    <property type="term" value="F:CDP-glycerol glycerophosphotransferase activity"/>
    <property type="evidence" value="ECO:0007669"/>
    <property type="project" value="InterPro"/>
</dbReference>
<dbReference type="Gene3D" id="3.40.50.11820">
    <property type="match status" value="1"/>
</dbReference>
<dbReference type="GO" id="GO:0019350">
    <property type="term" value="P:teichoic acid biosynthetic process"/>
    <property type="evidence" value="ECO:0007669"/>
    <property type="project" value="UniProtKB-KW"/>
</dbReference>
<evidence type="ECO:0000256" key="1">
    <source>
        <dbReference type="ARBA" id="ARBA00004202"/>
    </source>
</evidence>
<dbReference type="SUPFAM" id="SSF53756">
    <property type="entry name" value="UDP-Glycosyltransferase/glycogen phosphorylase"/>
    <property type="match status" value="1"/>
</dbReference>
<dbReference type="InterPro" id="IPR051612">
    <property type="entry name" value="Teichoic_Acid_Biosynth"/>
</dbReference>
<dbReference type="InterPro" id="IPR007554">
    <property type="entry name" value="Glycerophosphate_synth"/>
</dbReference>
<dbReference type="PANTHER" id="PTHR37316:SF1">
    <property type="entry name" value="TEICHOIC ACID GLYCEROL-PHOSPHATE PRIMASE"/>
    <property type="match status" value="1"/>
</dbReference>
<dbReference type="Gene3D" id="3.40.50.12580">
    <property type="match status" value="1"/>
</dbReference>
<dbReference type="AlphaFoldDB" id="A0A9X4AIU9"/>
<organism evidence="7 8">
    <name type="scientific">Aquibacillus koreensis</name>
    <dbReference type="NCBI Taxonomy" id="279446"/>
    <lineage>
        <taxon>Bacteria</taxon>
        <taxon>Bacillati</taxon>
        <taxon>Bacillota</taxon>
        <taxon>Bacilli</taxon>
        <taxon>Bacillales</taxon>
        <taxon>Bacillaceae</taxon>
        <taxon>Aquibacillus</taxon>
    </lineage>
</organism>
<protein>
    <submittedName>
        <fullName evidence="7">CDP-glycerol glycerophosphotransferase family protein</fullName>
    </submittedName>
</protein>
<reference evidence="7" key="1">
    <citation type="submission" date="2022-06" db="EMBL/GenBank/DDBJ databases">
        <title>Aquibacillus sp. a new bacterium isolated from soil saline samples.</title>
        <authorList>
            <person name="Galisteo C."/>
            <person name="De La Haba R."/>
            <person name="Sanchez-Porro C."/>
            <person name="Ventosa A."/>
        </authorList>
    </citation>
    <scope>NUCLEOTIDE SEQUENCE</scope>
    <source>
        <strain evidence="7">JCM 12387</strain>
    </source>
</reference>
<keyword evidence="5" id="KW-0777">Teichoic acid biosynthesis</keyword>
<proteinExistence type="inferred from homology"/>
<comment type="similarity">
    <text evidence="2">Belongs to the CDP-glycerol glycerophosphotransferase family.</text>
</comment>
<evidence type="ECO:0000313" key="7">
    <source>
        <dbReference type="EMBL" id="MDC3419770.1"/>
    </source>
</evidence>
<keyword evidence="4" id="KW-0808">Transferase</keyword>
<dbReference type="InterPro" id="IPR043148">
    <property type="entry name" value="TagF_C"/>
</dbReference>
<dbReference type="Pfam" id="PF04464">
    <property type="entry name" value="Glyphos_transf"/>
    <property type="match status" value="1"/>
</dbReference>
<dbReference type="EMBL" id="JAMQJZ010000003">
    <property type="protein sequence ID" value="MDC3419770.1"/>
    <property type="molecule type" value="Genomic_DNA"/>
</dbReference>
<keyword evidence="8" id="KW-1185">Reference proteome</keyword>
<dbReference type="InterPro" id="IPR043149">
    <property type="entry name" value="TagF_N"/>
</dbReference>
<dbReference type="Proteomes" id="UP001145072">
    <property type="component" value="Unassembled WGS sequence"/>
</dbReference>
<comment type="caution">
    <text evidence="7">The sequence shown here is derived from an EMBL/GenBank/DDBJ whole genome shotgun (WGS) entry which is preliminary data.</text>
</comment>
<evidence type="ECO:0000256" key="2">
    <source>
        <dbReference type="ARBA" id="ARBA00010488"/>
    </source>
</evidence>
<keyword evidence="3" id="KW-1003">Cell membrane</keyword>
<evidence type="ECO:0000256" key="4">
    <source>
        <dbReference type="ARBA" id="ARBA00022679"/>
    </source>
</evidence>